<dbReference type="AlphaFoldDB" id="A0A9P5N8M0"/>
<accession>A0A9P5N8M0</accession>
<evidence type="ECO:0000313" key="2">
    <source>
        <dbReference type="Proteomes" id="UP000724874"/>
    </source>
</evidence>
<dbReference type="EMBL" id="JADNYJ010000206">
    <property type="protein sequence ID" value="KAF8874864.1"/>
    <property type="molecule type" value="Genomic_DNA"/>
</dbReference>
<proteinExistence type="predicted"/>
<evidence type="ECO:0000313" key="1">
    <source>
        <dbReference type="EMBL" id="KAF8874864.1"/>
    </source>
</evidence>
<sequence>MFFTFDLEFNHRDHVGIARSYILRHLEEPGQRLKCIPVFEATHPDNKPYFREIATPKQVVCEGRAQIPAACSNCSKMSQNRQEFESAGTYSSSRPSHKTTCKETSSSIPKIITSFMANPLLHHFIQLSFIIDFKLNEYPILDRPFVLCCNVSIEPADMTYIMKLILGQLRGRSRQGLPGDAASQEIRLSECTRGIDDTRMEIWKNAKKGATEKGFTNAPVEWSISQ</sequence>
<keyword evidence="2" id="KW-1185">Reference proteome</keyword>
<organism evidence="1 2">
    <name type="scientific">Gymnopilus junonius</name>
    <name type="common">Spectacular rustgill mushroom</name>
    <name type="synonym">Gymnopilus spectabilis subsp. junonius</name>
    <dbReference type="NCBI Taxonomy" id="109634"/>
    <lineage>
        <taxon>Eukaryota</taxon>
        <taxon>Fungi</taxon>
        <taxon>Dikarya</taxon>
        <taxon>Basidiomycota</taxon>
        <taxon>Agaricomycotina</taxon>
        <taxon>Agaricomycetes</taxon>
        <taxon>Agaricomycetidae</taxon>
        <taxon>Agaricales</taxon>
        <taxon>Agaricineae</taxon>
        <taxon>Hymenogastraceae</taxon>
        <taxon>Gymnopilus</taxon>
    </lineage>
</organism>
<comment type="caution">
    <text evidence="1">The sequence shown here is derived from an EMBL/GenBank/DDBJ whole genome shotgun (WGS) entry which is preliminary data.</text>
</comment>
<dbReference type="OrthoDB" id="5231159at2759"/>
<reference evidence="1" key="1">
    <citation type="submission" date="2020-11" db="EMBL/GenBank/DDBJ databases">
        <authorList>
            <consortium name="DOE Joint Genome Institute"/>
            <person name="Ahrendt S."/>
            <person name="Riley R."/>
            <person name="Andreopoulos W."/>
            <person name="LaButti K."/>
            <person name="Pangilinan J."/>
            <person name="Ruiz-duenas F.J."/>
            <person name="Barrasa J.M."/>
            <person name="Sanchez-Garcia M."/>
            <person name="Camarero S."/>
            <person name="Miyauchi S."/>
            <person name="Serrano A."/>
            <person name="Linde D."/>
            <person name="Babiker R."/>
            <person name="Drula E."/>
            <person name="Ayuso-Fernandez I."/>
            <person name="Pacheco R."/>
            <person name="Padilla G."/>
            <person name="Ferreira P."/>
            <person name="Barriuso J."/>
            <person name="Kellner H."/>
            <person name="Castanera R."/>
            <person name="Alfaro M."/>
            <person name="Ramirez L."/>
            <person name="Pisabarro A.G."/>
            <person name="Kuo A."/>
            <person name="Tritt A."/>
            <person name="Lipzen A."/>
            <person name="He G."/>
            <person name="Yan M."/>
            <person name="Ng V."/>
            <person name="Cullen D."/>
            <person name="Martin F."/>
            <person name="Rosso M.-N."/>
            <person name="Henrissat B."/>
            <person name="Hibbett D."/>
            <person name="Martinez A.T."/>
            <person name="Grigoriev I.V."/>
        </authorList>
    </citation>
    <scope>NUCLEOTIDE SEQUENCE</scope>
    <source>
        <strain evidence="1">AH 44721</strain>
    </source>
</reference>
<name>A0A9P5N8M0_GYMJU</name>
<dbReference type="Proteomes" id="UP000724874">
    <property type="component" value="Unassembled WGS sequence"/>
</dbReference>
<protein>
    <submittedName>
        <fullName evidence="1">Uncharacterized protein</fullName>
    </submittedName>
</protein>
<gene>
    <name evidence="1" type="ORF">CPB84DRAFT_1853448</name>
</gene>